<gene>
    <name evidence="9" type="primary">20196637</name>
    <name evidence="8" type="ORF">HELRODRAFT_143032</name>
</gene>
<dbReference type="PANTHER" id="PTHR10828:SF76">
    <property type="entry name" value="M-PHASE INDUCER PHOSPHATASE"/>
    <property type="match status" value="1"/>
</dbReference>
<dbReference type="InParanoid" id="T1EJ87"/>
<keyword evidence="10" id="KW-1185">Reference proteome</keyword>
<dbReference type="HOGENOM" id="CLU_014464_1_1_1"/>
<dbReference type="GO" id="GO:0005634">
    <property type="term" value="C:nucleus"/>
    <property type="evidence" value="ECO:0000318"/>
    <property type="project" value="GO_Central"/>
</dbReference>
<evidence type="ECO:0000256" key="2">
    <source>
        <dbReference type="ARBA" id="ARBA00022618"/>
    </source>
</evidence>
<evidence type="ECO:0000259" key="7">
    <source>
        <dbReference type="PROSITE" id="PS50206"/>
    </source>
</evidence>
<evidence type="ECO:0000256" key="5">
    <source>
        <dbReference type="ARBA" id="ARBA00023306"/>
    </source>
</evidence>
<dbReference type="SMART" id="SM00450">
    <property type="entry name" value="RHOD"/>
    <property type="match status" value="1"/>
</dbReference>
<organism evidence="9 10">
    <name type="scientific">Helobdella robusta</name>
    <name type="common">Californian leech</name>
    <dbReference type="NCBI Taxonomy" id="6412"/>
    <lineage>
        <taxon>Eukaryota</taxon>
        <taxon>Metazoa</taxon>
        <taxon>Spiralia</taxon>
        <taxon>Lophotrochozoa</taxon>
        <taxon>Annelida</taxon>
        <taxon>Clitellata</taxon>
        <taxon>Hirudinea</taxon>
        <taxon>Rhynchobdellida</taxon>
        <taxon>Glossiphoniidae</taxon>
        <taxon>Helobdella</taxon>
    </lineage>
</organism>
<comment type="function">
    <text evidence="6">Tyrosine protein phosphatase which functions as a dosage-dependent inducer of mitotic progression.</text>
</comment>
<dbReference type="CTD" id="20196637"/>
<dbReference type="InterPro" id="IPR000751">
    <property type="entry name" value="MPI_Phosphatase"/>
</dbReference>
<keyword evidence="5 6" id="KW-0131">Cell cycle</keyword>
<dbReference type="OrthoDB" id="9999371at2759"/>
<dbReference type="Proteomes" id="UP000015101">
    <property type="component" value="Unassembled WGS sequence"/>
</dbReference>
<keyword evidence="2 6" id="KW-0132">Cell division</keyword>
<evidence type="ECO:0000256" key="1">
    <source>
        <dbReference type="ARBA" id="ARBA00011065"/>
    </source>
</evidence>
<dbReference type="InterPro" id="IPR036873">
    <property type="entry name" value="Rhodanese-like_dom_sf"/>
</dbReference>
<dbReference type="STRING" id="6412.T1EJ87"/>
<reference evidence="9" key="3">
    <citation type="submission" date="2015-06" db="UniProtKB">
        <authorList>
            <consortium name="EnsemblMetazoa"/>
        </authorList>
    </citation>
    <scope>IDENTIFICATION</scope>
</reference>
<keyword evidence="4 6" id="KW-0904">Protein phosphatase</keyword>
<dbReference type="GO" id="GO:0005737">
    <property type="term" value="C:cytoplasm"/>
    <property type="evidence" value="ECO:0000318"/>
    <property type="project" value="GO_Central"/>
</dbReference>
<dbReference type="PANTHER" id="PTHR10828">
    <property type="entry name" value="M-PHASE INDUCER PHOSPHATASE DUAL SPECIFICITY PHOSPHATASE CDC25"/>
    <property type="match status" value="1"/>
</dbReference>
<dbReference type="PRINTS" id="PR00716">
    <property type="entry name" value="MPIPHPHTASE"/>
</dbReference>
<dbReference type="EMBL" id="AMQM01008540">
    <property type="status" value="NOT_ANNOTATED_CDS"/>
    <property type="molecule type" value="Genomic_DNA"/>
</dbReference>
<dbReference type="OMA" id="INELMYN"/>
<evidence type="ECO:0000256" key="3">
    <source>
        <dbReference type="ARBA" id="ARBA00022801"/>
    </source>
</evidence>
<keyword evidence="6" id="KW-0498">Mitosis</keyword>
<proteinExistence type="inferred from homology"/>
<evidence type="ECO:0000313" key="9">
    <source>
        <dbReference type="EnsemblMetazoa" id="HelroP143032"/>
    </source>
</evidence>
<evidence type="ECO:0000256" key="4">
    <source>
        <dbReference type="ARBA" id="ARBA00022912"/>
    </source>
</evidence>
<feature type="domain" description="Rhodanese" evidence="7">
    <location>
        <begin position="45"/>
        <end position="156"/>
    </location>
</feature>
<evidence type="ECO:0000256" key="6">
    <source>
        <dbReference type="RuleBase" id="RU368028"/>
    </source>
</evidence>
<dbReference type="Pfam" id="PF00581">
    <property type="entry name" value="Rhodanese"/>
    <property type="match status" value="1"/>
</dbReference>
<dbReference type="EC" id="3.1.3.48" evidence="6"/>
<dbReference type="GO" id="GO:0000086">
    <property type="term" value="P:G2/M transition of mitotic cell cycle"/>
    <property type="evidence" value="ECO:0000318"/>
    <property type="project" value="GO_Central"/>
</dbReference>
<accession>T1EJ87</accession>
<dbReference type="CDD" id="cd01530">
    <property type="entry name" value="Cdc25"/>
    <property type="match status" value="1"/>
</dbReference>
<comment type="similarity">
    <text evidence="1 6">Belongs to the MPI phosphatase family.</text>
</comment>
<comment type="catalytic activity">
    <reaction evidence="6">
        <text>O-phospho-L-tyrosyl-[protein] + H2O = L-tyrosyl-[protein] + phosphate</text>
        <dbReference type="Rhea" id="RHEA:10684"/>
        <dbReference type="Rhea" id="RHEA-COMP:10136"/>
        <dbReference type="Rhea" id="RHEA-COMP:20101"/>
        <dbReference type="ChEBI" id="CHEBI:15377"/>
        <dbReference type="ChEBI" id="CHEBI:43474"/>
        <dbReference type="ChEBI" id="CHEBI:46858"/>
        <dbReference type="ChEBI" id="CHEBI:61978"/>
        <dbReference type="EC" id="3.1.3.48"/>
    </reaction>
</comment>
<dbReference type="GO" id="GO:0004725">
    <property type="term" value="F:protein tyrosine phosphatase activity"/>
    <property type="evidence" value="ECO:0000318"/>
    <property type="project" value="GO_Central"/>
</dbReference>
<dbReference type="RefSeq" id="XP_009032000.1">
    <property type="nucleotide sequence ID" value="XM_009033752.1"/>
</dbReference>
<dbReference type="PROSITE" id="PS50206">
    <property type="entry name" value="RHODANESE_3"/>
    <property type="match status" value="1"/>
</dbReference>
<evidence type="ECO:0000313" key="10">
    <source>
        <dbReference type="Proteomes" id="UP000015101"/>
    </source>
</evidence>
<dbReference type="GO" id="GO:0051301">
    <property type="term" value="P:cell division"/>
    <property type="evidence" value="ECO:0007669"/>
    <property type="project" value="UniProtKB-UniRule"/>
</dbReference>
<protein>
    <recommendedName>
        <fullName evidence="6">M-phase inducer phosphatase</fullName>
        <ecNumber evidence="6">3.1.3.48</ecNumber>
    </recommendedName>
</protein>
<reference evidence="8 10" key="2">
    <citation type="journal article" date="2013" name="Nature">
        <title>Insights into bilaterian evolution from three spiralian genomes.</title>
        <authorList>
            <person name="Simakov O."/>
            <person name="Marletaz F."/>
            <person name="Cho S.J."/>
            <person name="Edsinger-Gonzales E."/>
            <person name="Havlak P."/>
            <person name="Hellsten U."/>
            <person name="Kuo D.H."/>
            <person name="Larsson T."/>
            <person name="Lv J."/>
            <person name="Arendt D."/>
            <person name="Savage R."/>
            <person name="Osoegawa K."/>
            <person name="de Jong P."/>
            <person name="Grimwood J."/>
            <person name="Chapman J.A."/>
            <person name="Shapiro H."/>
            <person name="Aerts A."/>
            <person name="Otillar R.P."/>
            <person name="Terry A.Y."/>
            <person name="Boore J.L."/>
            <person name="Grigoriev I.V."/>
            <person name="Lindberg D.R."/>
            <person name="Seaver E.C."/>
            <person name="Weisblat D.A."/>
            <person name="Putnam N.H."/>
            <person name="Rokhsar D.S."/>
        </authorList>
    </citation>
    <scope>NUCLEOTIDE SEQUENCE</scope>
</reference>
<reference evidence="10" key="1">
    <citation type="submission" date="2012-12" db="EMBL/GenBank/DDBJ databases">
        <authorList>
            <person name="Hellsten U."/>
            <person name="Grimwood J."/>
            <person name="Chapman J.A."/>
            <person name="Shapiro H."/>
            <person name="Aerts A."/>
            <person name="Otillar R.P."/>
            <person name="Terry A.Y."/>
            <person name="Boore J.L."/>
            <person name="Simakov O."/>
            <person name="Marletaz F."/>
            <person name="Cho S.-J."/>
            <person name="Edsinger-Gonzales E."/>
            <person name="Havlak P."/>
            <person name="Kuo D.-H."/>
            <person name="Larsson T."/>
            <person name="Lv J."/>
            <person name="Arendt D."/>
            <person name="Savage R."/>
            <person name="Osoegawa K."/>
            <person name="de Jong P."/>
            <person name="Lindberg D.R."/>
            <person name="Seaver E.C."/>
            <person name="Weisblat D.A."/>
            <person name="Putnam N.H."/>
            <person name="Grigoriev I.V."/>
            <person name="Rokhsar D.S."/>
        </authorList>
    </citation>
    <scope>NUCLEOTIDE SEQUENCE</scope>
</reference>
<dbReference type="GO" id="GO:0009794">
    <property type="term" value="P:regulation of mitotic cell cycle, embryonic"/>
    <property type="evidence" value="ECO:0007669"/>
    <property type="project" value="UniProtKB-ARBA"/>
</dbReference>
<dbReference type="EnsemblMetazoa" id="HelroT143032">
    <property type="protein sequence ID" value="HelroP143032"/>
    <property type="gene ID" value="HelroG143032"/>
</dbReference>
<dbReference type="GO" id="GO:0032502">
    <property type="term" value="P:developmental process"/>
    <property type="evidence" value="ECO:0007669"/>
    <property type="project" value="UniProtKB-ARBA"/>
</dbReference>
<sequence>EQTNLIADFSKPYCLPLIERGKHSDLKAITHQTLVDVLRGGYSEVVGRYTIVDCRYPYEYEGGHIKGAINLYTKQAVINELMYNSNEYLSRERNKRSIIIFHCEFSSERGPKMNRYLRNRDREANGDNYPQLVYPEIYLLEHGYKEFFQHHRCHCTPASYVPMLDERY</sequence>
<dbReference type="eggNOG" id="KOG3772">
    <property type="taxonomic scope" value="Eukaryota"/>
</dbReference>
<dbReference type="FunFam" id="3.40.250.10:FF:000036">
    <property type="entry name" value="M-phase inducer phosphatase"/>
    <property type="match status" value="1"/>
</dbReference>
<keyword evidence="3 6" id="KW-0378">Hydrolase</keyword>
<dbReference type="GeneID" id="20196637"/>
<dbReference type="Gene3D" id="3.40.250.10">
    <property type="entry name" value="Rhodanese-like domain"/>
    <property type="match status" value="1"/>
</dbReference>
<dbReference type="GO" id="GO:0010971">
    <property type="term" value="P:positive regulation of G2/M transition of mitotic cell cycle"/>
    <property type="evidence" value="ECO:0000318"/>
    <property type="project" value="GO_Central"/>
</dbReference>
<dbReference type="AlphaFoldDB" id="T1EJ87"/>
<dbReference type="KEGG" id="hro:HELRODRAFT_143032"/>
<dbReference type="InterPro" id="IPR001763">
    <property type="entry name" value="Rhodanese-like_dom"/>
</dbReference>
<dbReference type="SUPFAM" id="SSF52821">
    <property type="entry name" value="Rhodanese/Cell cycle control phosphatase"/>
    <property type="match status" value="1"/>
</dbReference>
<name>T1EJ87_HELRO</name>
<dbReference type="EMBL" id="KB097792">
    <property type="protein sequence ID" value="ESN89917.1"/>
    <property type="molecule type" value="Genomic_DNA"/>
</dbReference>
<dbReference type="GO" id="GO:0110032">
    <property type="term" value="P:positive regulation of G2/MI transition of meiotic cell cycle"/>
    <property type="evidence" value="ECO:0000318"/>
    <property type="project" value="GO_Central"/>
</dbReference>
<evidence type="ECO:0000313" key="8">
    <source>
        <dbReference type="EMBL" id="ESN89917.1"/>
    </source>
</evidence>